<dbReference type="GO" id="GO:0015226">
    <property type="term" value="F:carnitine transmembrane transporter activity"/>
    <property type="evidence" value="ECO:0007669"/>
    <property type="project" value="TreeGrafter"/>
</dbReference>
<evidence type="ECO:0000313" key="9">
    <source>
        <dbReference type="EMBL" id="ACL70895.1"/>
    </source>
</evidence>
<dbReference type="GO" id="GO:0005275">
    <property type="term" value="F:amine transmembrane transporter activity"/>
    <property type="evidence" value="ECO:0007669"/>
    <property type="project" value="TreeGrafter"/>
</dbReference>
<dbReference type="STRING" id="373903.Hore_21500"/>
<proteinExistence type="inferred from homology"/>
<dbReference type="InterPro" id="IPR035906">
    <property type="entry name" value="MetI-like_sf"/>
</dbReference>
<dbReference type="OrthoDB" id="9801163at2"/>
<dbReference type="Gene3D" id="1.10.3720.10">
    <property type="entry name" value="MetI-like"/>
    <property type="match status" value="1"/>
</dbReference>
<dbReference type="AlphaFoldDB" id="B8D0F9"/>
<organism evidence="9 10">
    <name type="scientific">Halothermothrix orenii (strain H 168 / OCM 544 / DSM 9562)</name>
    <dbReference type="NCBI Taxonomy" id="373903"/>
    <lineage>
        <taxon>Bacteria</taxon>
        <taxon>Bacillati</taxon>
        <taxon>Bacillota</taxon>
        <taxon>Clostridia</taxon>
        <taxon>Halanaerobiales</taxon>
        <taxon>Halothermotrichaceae</taxon>
        <taxon>Halothermothrix</taxon>
    </lineage>
</organism>
<evidence type="ECO:0000256" key="1">
    <source>
        <dbReference type="ARBA" id="ARBA00004141"/>
    </source>
</evidence>
<dbReference type="GO" id="GO:0015871">
    <property type="term" value="P:choline transport"/>
    <property type="evidence" value="ECO:0007669"/>
    <property type="project" value="TreeGrafter"/>
</dbReference>
<dbReference type="SUPFAM" id="SSF161098">
    <property type="entry name" value="MetI-like"/>
    <property type="match status" value="1"/>
</dbReference>
<name>B8D0F9_HALOH</name>
<feature type="transmembrane region" description="Helical" evidence="7">
    <location>
        <begin position="243"/>
        <end position="262"/>
    </location>
</feature>
<reference evidence="9 10" key="1">
    <citation type="journal article" date="2009" name="PLoS ONE">
        <title>Genome analysis of the anaerobic thermohalophilic bacterium Halothermothrix orenii.</title>
        <authorList>
            <person name="Mavromatis K."/>
            <person name="Ivanova N."/>
            <person name="Anderson I."/>
            <person name="Lykidis A."/>
            <person name="Hooper S.D."/>
            <person name="Sun H."/>
            <person name="Kunin V."/>
            <person name="Lapidus A."/>
            <person name="Hugenholtz P."/>
            <person name="Patel B."/>
            <person name="Kyrpides N.C."/>
        </authorList>
    </citation>
    <scope>NUCLEOTIDE SEQUENCE [LARGE SCALE GENOMIC DNA]</scope>
    <source>
        <strain evidence="10">H 168 / OCM 544 / DSM 9562</strain>
    </source>
</reference>
<dbReference type="InterPro" id="IPR000515">
    <property type="entry name" value="MetI-like"/>
</dbReference>
<evidence type="ECO:0000256" key="2">
    <source>
        <dbReference type="ARBA" id="ARBA00022448"/>
    </source>
</evidence>
<evidence type="ECO:0000256" key="7">
    <source>
        <dbReference type="RuleBase" id="RU363032"/>
    </source>
</evidence>
<dbReference type="CDD" id="cd06261">
    <property type="entry name" value="TM_PBP2"/>
    <property type="match status" value="1"/>
</dbReference>
<feature type="domain" description="ABC transmembrane type-1" evidence="8">
    <location>
        <begin position="87"/>
        <end position="266"/>
    </location>
</feature>
<evidence type="ECO:0000256" key="5">
    <source>
        <dbReference type="ARBA" id="ARBA00022989"/>
    </source>
</evidence>
<keyword evidence="10" id="KW-1185">Reference proteome</keyword>
<evidence type="ECO:0000256" key="6">
    <source>
        <dbReference type="ARBA" id="ARBA00023136"/>
    </source>
</evidence>
<dbReference type="PANTHER" id="PTHR47737">
    <property type="entry name" value="GLYCINE BETAINE/PROLINE BETAINE TRANSPORT SYSTEM PERMEASE PROTEIN PROW"/>
    <property type="match status" value="1"/>
</dbReference>
<keyword evidence="4 7" id="KW-0812">Transmembrane</keyword>
<keyword evidence="6 7" id="KW-0472">Membrane</keyword>
<dbReference type="Proteomes" id="UP000000719">
    <property type="component" value="Chromosome"/>
</dbReference>
<dbReference type="FunFam" id="1.10.3720.10:FF:000001">
    <property type="entry name" value="Glycine betaine ABC transporter, permease"/>
    <property type="match status" value="1"/>
</dbReference>
<dbReference type="GO" id="GO:0031460">
    <property type="term" value="P:glycine betaine transport"/>
    <property type="evidence" value="ECO:0007669"/>
    <property type="project" value="TreeGrafter"/>
</dbReference>
<comment type="similarity">
    <text evidence="7">Belongs to the binding-protein-dependent transport system permease family.</text>
</comment>
<dbReference type="GO" id="GO:0043190">
    <property type="term" value="C:ATP-binding cassette (ABC) transporter complex"/>
    <property type="evidence" value="ECO:0007669"/>
    <property type="project" value="TreeGrafter"/>
</dbReference>
<keyword evidence="3" id="KW-1003">Cell membrane</keyword>
<evidence type="ECO:0000259" key="8">
    <source>
        <dbReference type="PROSITE" id="PS50928"/>
    </source>
</evidence>
<dbReference type="PANTHER" id="PTHR47737:SF1">
    <property type="entry name" value="GLYCINE BETAINE_PROLINE BETAINE TRANSPORT SYSTEM PERMEASE PROTEIN PROW"/>
    <property type="match status" value="1"/>
</dbReference>
<feature type="transmembrane region" description="Helical" evidence="7">
    <location>
        <begin position="214"/>
        <end position="237"/>
    </location>
</feature>
<dbReference type="EMBL" id="CP001098">
    <property type="protein sequence ID" value="ACL70895.1"/>
    <property type="molecule type" value="Genomic_DNA"/>
</dbReference>
<dbReference type="KEGG" id="hor:Hore_21500"/>
<feature type="transmembrane region" description="Helical" evidence="7">
    <location>
        <begin position="67"/>
        <end position="84"/>
    </location>
</feature>
<evidence type="ECO:0000313" key="10">
    <source>
        <dbReference type="Proteomes" id="UP000000719"/>
    </source>
</evidence>
<gene>
    <name evidence="9" type="ordered locus">Hore_21500</name>
</gene>
<comment type="subcellular location">
    <subcellularLocation>
        <location evidence="7">Cell membrane</location>
        <topology evidence="7">Multi-pass membrane protein</topology>
    </subcellularLocation>
    <subcellularLocation>
        <location evidence="1">Membrane</location>
        <topology evidence="1">Multi-pass membrane protein</topology>
    </subcellularLocation>
</comment>
<dbReference type="PROSITE" id="PS50928">
    <property type="entry name" value="ABC_TM1"/>
    <property type="match status" value="1"/>
</dbReference>
<keyword evidence="2 7" id="KW-0813">Transport</keyword>
<dbReference type="Pfam" id="PF00528">
    <property type="entry name" value="BPD_transp_1"/>
    <property type="match status" value="1"/>
</dbReference>
<sequence>MFRIPVGNLFEQVVEWLSENATIIFDVISAIIDFFVVNIQNLLFVVHPVAIIIILAALAWYLAGRGVAIFTIAGFLMIMGMDLWTQTIETLSMILTSGIVALSVGVLMGILAARNDYVDRIIRPVLDFMQTMPSFVYLIPAVIFFGMEMVPGVIATVIFSMPPAIRLTNLGIRQVDKEVIEAARAFGSTPKQILFKVQLPLAVPTIMAGINQTIMLSLSMVVIASMIGAGGLGGIVLRGITQLKIGLGFEGGLAVVILAIFLDRLTQSLKEL</sequence>
<feature type="transmembrane region" description="Helical" evidence="7">
    <location>
        <begin position="91"/>
        <end position="114"/>
    </location>
</feature>
<accession>B8D0F9</accession>
<dbReference type="HOGENOM" id="CLU_028473_1_0_9"/>
<feature type="transmembrane region" description="Helical" evidence="7">
    <location>
        <begin position="42"/>
        <end position="61"/>
    </location>
</feature>
<evidence type="ECO:0000256" key="3">
    <source>
        <dbReference type="ARBA" id="ARBA00022475"/>
    </source>
</evidence>
<dbReference type="eggNOG" id="COG4176">
    <property type="taxonomic scope" value="Bacteria"/>
</dbReference>
<feature type="transmembrane region" description="Helical" evidence="7">
    <location>
        <begin position="134"/>
        <end position="159"/>
    </location>
</feature>
<dbReference type="RefSeq" id="WP_015923864.1">
    <property type="nucleotide sequence ID" value="NC_011899.1"/>
</dbReference>
<keyword evidence="5 7" id="KW-1133">Transmembrane helix</keyword>
<evidence type="ECO:0000256" key="4">
    <source>
        <dbReference type="ARBA" id="ARBA00022692"/>
    </source>
</evidence>
<protein>
    <submittedName>
        <fullName evidence="9">Binding-protein-dependent transport systems inner membrane component</fullName>
    </submittedName>
</protein>